<proteinExistence type="predicted"/>
<evidence type="ECO:0000256" key="1">
    <source>
        <dbReference type="SAM" id="Phobius"/>
    </source>
</evidence>
<protein>
    <submittedName>
        <fullName evidence="2">ABC-2 type transport system permease protein</fullName>
    </submittedName>
</protein>
<name>A0A7W7YI42_9BACT</name>
<keyword evidence="1" id="KW-0472">Membrane</keyword>
<dbReference type="AlphaFoldDB" id="A0A7W7YI42"/>
<accession>A0A7W7YI42</accession>
<sequence length="282" mass="31877">MILFFRQWQGELLKLFAKRRTFIGFGAFLLFEIVLLIVSHLQGVERFFDRMISRQGQSFEHYFSALTLAQIIIGFSVVLLGSIFLALVAGDIVAKENEDGHYRLMLVRPISRVRLLFIKYLTCIGYTFALVQFITWSSFLLGLSLKGWGGGFFVMIPDVGVLEFYDWLPGLKRFALASLFLAFSMSTVSSIAFFLSCLPIKPAAATITALSYFLIDRILRETSFMESYDQLLLTKHISSWARILAQDIAWPQVIRAFTVLAAVNASLFIAGAAIFESRDLKS</sequence>
<gene>
    <name evidence="2" type="ORF">HNQ64_000751</name>
</gene>
<dbReference type="Proteomes" id="UP000534294">
    <property type="component" value="Unassembled WGS sequence"/>
</dbReference>
<dbReference type="RefSeq" id="WP_184205457.1">
    <property type="nucleotide sequence ID" value="NZ_JACHIF010000001.1"/>
</dbReference>
<feature type="transmembrane region" description="Helical" evidence="1">
    <location>
        <begin position="253"/>
        <end position="275"/>
    </location>
</feature>
<feature type="transmembrane region" description="Helical" evidence="1">
    <location>
        <begin position="174"/>
        <end position="196"/>
    </location>
</feature>
<feature type="transmembrane region" description="Helical" evidence="1">
    <location>
        <begin position="115"/>
        <end position="136"/>
    </location>
</feature>
<feature type="transmembrane region" description="Helical" evidence="1">
    <location>
        <begin position="61"/>
        <end position="94"/>
    </location>
</feature>
<reference evidence="2 3" key="1">
    <citation type="submission" date="2020-08" db="EMBL/GenBank/DDBJ databases">
        <title>Genomic Encyclopedia of Type Strains, Phase IV (KMG-IV): sequencing the most valuable type-strain genomes for metagenomic binning, comparative biology and taxonomic classification.</title>
        <authorList>
            <person name="Goeker M."/>
        </authorList>
    </citation>
    <scope>NUCLEOTIDE SEQUENCE [LARGE SCALE GENOMIC DNA]</scope>
    <source>
        <strain evidence="2 3">DSM 12251</strain>
    </source>
</reference>
<comment type="caution">
    <text evidence="2">The sequence shown here is derived from an EMBL/GenBank/DDBJ whole genome shotgun (WGS) entry which is preliminary data.</text>
</comment>
<keyword evidence="1" id="KW-0812">Transmembrane</keyword>
<dbReference type="PANTHER" id="PTHR37305">
    <property type="entry name" value="INTEGRAL MEMBRANE PROTEIN-RELATED"/>
    <property type="match status" value="1"/>
</dbReference>
<feature type="transmembrane region" description="Helical" evidence="1">
    <location>
        <begin position="21"/>
        <end position="41"/>
    </location>
</feature>
<dbReference type="Pfam" id="PF12730">
    <property type="entry name" value="ABC2_membrane_4"/>
    <property type="match status" value="1"/>
</dbReference>
<evidence type="ECO:0000313" key="3">
    <source>
        <dbReference type="Proteomes" id="UP000534294"/>
    </source>
</evidence>
<keyword evidence="3" id="KW-1185">Reference proteome</keyword>
<keyword evidence="1" id="KW-1133">Transmembrane helix</keyword>
<evidence type="ECO:0000313" key="2">
    <source>
        <dbReference type="EMBL" id="MBB5036517.1"/>
    </source>
</evidence>
<organism evidence="2 3">
    <name type="scientific">Prosthecobacter dejongeii</name>
    <dbReference type="NCBI Taxonomy" id="48465"/>
    <lineage>
        <taxon>Bacteria</taxon>
        <taxon>Pseudomonadati</taxon>
        <taxon>Verrucomicrobiota</taxon>
        <taxon>Verrucomicrobiia</taxon>
        <taxon>Verrucomicrobiales</taxon>
        <taxon>Verrucomicrobiaceae</taxon>
        <taxon>Prosthecobacter</taxon>
    </lineage>
</organism>
<dbReference type="PANTHER" id="PTHR37305:SF1">
    <property type="entry name" value="MEMBRANE PROTEIN"/>
    <property type="match status" value="1"/>
</dbReference>
<dbReference type="EMBL" id="JACHIF010000001">
    <property type="protein sequence ID" value="MBB5036517.1"/>
    <property type="molecule type" value="Genomic_DNA"/>
</dbReference>